<dbReference type="AlphaFoldDB" id="A0A7N2LUC5"/>
<reference evidence="2" key="2">
    <citation type="submission" date="2021-01" db="UniProtKB">
        <authorList>
            <consortium name="EnsemblPlants"/>
        </authorList>
    </citation>
    <scope>IDENTIFICATION</scope>
</reference>
<accession>A0A7N2LUC5</accession>
<evidence type="ECO:0000313" key="3">
    <source>
        <dbReference type="Proteomes" id="UP000594261"/>
    </source>
</evidence>
<evidence type="ECO:0000313" key="2">
    <source>
        <dbReference type="EnsemblPlants" id="QL06p004359:mrna"/>
    </source>
</evidence>
<name>A0A7N2LUC5_QUELO</name>
<organism evidence="2 3">
    <name type="scientific">Quercus lobata</name>
    <name type="common">Valley oak</name>
    <dbReference type="NCBI Taxonomy" id="97700"/>
    <lineage>
        <taxon>Eukaryota</taxon>
        <taxon>Viridiplantae</taxon>
        <taxon>Streptophyta</taxon>
        <taxon>Embryophyta</taxon>
        <taxon>Tracheophyta</taxon>
        <taxon>Spermatophyta</taxon>
        <taxon>Magnoliopsida</taxon>
        <taxon>eudicotyledons</taxon>
        <taxon>Gunneridae</taxon>
        <taxon>Pentapetalae</taxon>
        <taxon>rosids</taxon>
        <taxon>fabids</taxon>
        <taxon>Fagales</taxon>
        <taxon>Fagaceae</taxon>
        <taxon>Quercus</taxon>
    </lineage>
</organism>
<feature type="region of interest" description="Disordered" evidence="1">
    <location>
        <begin position="1"/>
        <end position="29"/>
    </location>
</feature>
<feature type="compositionally biased region" description="Low complexity" evidence="1">
    <location>
        <begin position="1"/>
        <end position="28"/>
    </location>
</feature>
<proteinExistence type="predicted"/>
<evidence type="ECO:0000256" key="1">
    <source>
        <dbReference type="SAM" id="MobiDB-lite"/>
    </source>
</evidence>
<dbReference type="EnsemblPlants" id="QL06p004359:mrna">
    <property type="protein sequence ID" value="QL06p004359:mrna"/>
    <property type="gene ID" value="QL06p004359"/>
</dbReference>
<dbReference type="InParanoid" id="A0A7N2LUC5"/>
<reference evidence="2 3" key="1">
    <citation type="journal article" date="2016" name="G3 (Bethesda)">
        <title>First Draft Assembly and Annotation of the Genome of a California Endemic Oak Quercus lobata Nee (Fagaceae).</title>
        <authorList>
            <person name="Sork V.L."/>
            <person name="Fitz-Gibbon S.T."/>
            <person name="Puiu D."/>
            <person name="Crepeau M."/>
            <person name="Gugger P.F."/>
            <person name="Sherman R."/>
            <person name="Stevens K."/>
            <person name="Langley C.H."/>
            <person name="Pellegrini M."/>
            <person name="Salzberg S.L."/>
        </authorList>
    </citation>
    <scope>NUCLEOTIDE SEQUENCE [LARGE SCALE GENOMIC DNA]</scope>
    <source>
        <strain evidence="2 3">cv. SW786</strain>
    </source>
</reference>
<dbReference type="Proteomes" id="UP000594261">
    <property type="component" value="Chromosome 6"/>
</dbReference>
<dbReference type="Gramene" id="QL06p004359:mrna">
    <property type="protein sequence ID" value="QL06p004359:mrna"/>
    <property type="gene ID" value="QL06p004359"/>
</dbReference>
<sequence>MNLSLSSSTSLSTSSTTSSSSSSSSSTSWFSGIVRGRSGSAKMSTNSSAAAGFGDSVSPIVKKNHWHGVLFKYGPKPIQLLHWVASCAALSVAAEFASPGALAAALGGMLCCTSVAAESASPGALAAALGDLLCCTSVAAGASLCFSYFLVLD</sequence>
<keyword evidence="3" id="KW-1185">Reference proteome</keyword>
<dbReference type="EMBL" id="LRBV02000006">
    <property type="status" value="NOT_ANNOTATED_CDS"/>
    <property type="molecule type" value="Genomic_DNA"/>
</dbReference>
<protein>
    <submittedName>
        <fullName evidence="2">Uncharacterized protein</fullName>
    </submittedName>
</protein>